<evidence type="ECO:0000313" key="1">
    <source>
        <dbReference type="EMBL" id="VDK21699.1"/>
    </source>
</evidence>
<dbReference type="AlphaFoldDB" id="A0A0M3J7P6"/>
<protein>
    <submittedName>
        <fullName evidence="3">Protein RRNAD1 (inferred by orthology to a human protein)</fullName>
    </submittedName>
</protein>
<evidence type="ECO:0000313" key="3">
    <source>
        <dbReference type="WBParaSite" id="ASIM_0000359401-mRNA-1"/>
    </source>
</evidence>
<accession>A0A0M3J7P6</accession>
<reference evidence="1 2" key="2">
    <citation type="submission" date="2018-11" db="EMBL/GenBank/DDBJ databases">
        <authorList>
            <consortium name="Pathogen Informatics"/>
        </authorList>
    </citation>
    <scope>NUCLEOTIDE SEQUENCE [LARGE SCALE GENOMIC DNA]</scope>
</reference>
<evidence type="ECO:0000313" key="2">
    <source>
        <dbReference type="Proteomes" id="UP000267096"/>
    </source>
</evidence>
<reference evidence="3" key="1">
    <citation type="submission" date="2017-02" db="UniProtKB">
        <authorList>
            <consortium name="WormBaseParasite"/>
        </authorList>
    </citation>
    <scope>IDENTIFICATION</scope>
</reference>
<dbReference type="Proteomes" id="UP000267096">
    <property type="component" value="Unassembled WGS sequence"/>
</dbReference>
<dbReference type="InterPro" id="IPR052220">
    <property type="entry name" value="METTL25"/>
</dbReference>
<dbReference type="WBParaSite" id="ASIM_0000359401-mRNA-1">
    <property type="protein sequence ID" value="ASIM_0000359401-mRNA-1"/>
    <property type="gene ID" value="ASIM_0000359401"/>
</dbReference>
<gene>
    <name evidence="1" type="ORF">ASIM_LOCUS3429</name>
</gene>
<proteinExistence type="predicted"/>
<dbReference type="EMBL" id="UYRR01005312">
    <property type="protein sequence ID" value="VDK21699.1"/>
    <property type="molecule type" value="Genomic_DNA"/>
</dbReference>
<dbReference type="OrthoDB" id="5875367at2759"/>
<keyword evidence="2" id="KW-1185">Reference proteome</keyword>
<name>A0A0M3J7P6_ANISI</name>
<sequence length="154" mass="18235">MKDYDIHCYRAILERLMVNYYRNKYKNFANNDEVYGQLINSHRHQQMKNVKQSAFDSFSSYLQKALSDKPQLLNDIRTMLQKDPSMQSAIDVMLAQSHRLLSLYCMRLLLAKLTETLILEDRYCFIRENGFRAHLIPLFDPCLSSRNIAIISYK</sequence>
<dbReference type="PANTHER" id="PTHR12496:SF2">
    <property type="entry name" value="METHYLTRANSFERASE-LIKE PROTEIN 25B"/>
    <property type="match status" value="1"/>
</dbReference>
<organism evidence="3">
    <name type="scientific">Anisakis simplex</name>
    <name type="common">Herring worm</name>
    <dbReference type="NCBI Taxonomy" id="6269"/>
    <lineage>
        <taxon>Eukaryota</taxon>
        <taxon>Metazoa</taxon>
        <taxon>Ecdysozoa</taxon>
        <taxon>Nematoda</taxon>
        <taxon>Chromadorea</taxon>
        <taxon>Rhabditida</taxon>
        <taxon>Spirurina</taxon>
        <taxon>Ascaridomorpha</taxon>
        <taxon>Ascaridoidea</taxon>
        <taxon>Anisakidae</taxon>
        <taxon>Anisakis</taxon>
        <taxon>Anisakis simplex complex</taxon>
    </lineage>
</organism>
<dbReference type="PANTHER" id="PTHR12496">
    <property type="entry name" value="CGI-41 METHYLTRANSFERASE"/>
    <property type="match status" value="1"/>
</dbReference>